<dbReference type="EMBL" id="KV454004">
    <property type="protein sequence ID" value="ODQ45614.1"/>
    <property type="molecule type" value="Genomic_DNA"/>
</dbReference>
<dbReference type="RefSeq" id="XP_019016727.1">
    <property type="nucleotide sequence ID" value="XM_019159878.1"/>
</dbReference>
<organism evidence="1 2">
    <name type="scientific">Pichia membranifaciens NRRL Y-2026</name>
    <dbReference type="NCBI Taxonomy" id="763406"/>
    <lineage>
        <taxon>Eukaryota</taxon>
        <taxon>Fungi</taxon>
        <taxon>Dikarya</taxon>
        <taxon>Ascomycota</taxon>
        <taxon>Saccharomycotina</taxon>
        <taxon>Pichiomycetes</taxon>
        <taxon>Pichiales</taxon>
        <taxon>Pichiaceae</taxon>
        <taxon>Pichia</taxon>
    </lineage>
</organism>
<evidence type="ECO:0000313" key="1">
    <source>
        <dbReference type="EMBL" id="ODQ45614.1"/>
    </source>
</evidence>
<dbReference type="OrthoDB" id="3985165at2759"/>
<dbReference type="GeneID" id="30176565"/>
<dbReference type="STRING" id="763406.A0A1E3NHL6"/>
<proteinExistence type="predicted"/>
<name>A0A1E3NHL6_9ASCO</name>
<accession>A0A1E3NHL6</accession>
<evidence type="ECO:0000313" key="2">
    <source>
        <dbReference type="Proteomes" id="UP000094455"/>
    </source>
</evidence>
<gene>
    <name evidence="1" type="ORF">PICMEDRAFT_12075</name>
</gene>
<keyword evidence="2" id="KW-1185">Reference proteome</keyword>
<dbReference type="AlphaFoldDB" id="A0A1E3NHL6"/>
<dbReference type="Proteomes" id="UP000094455">
    <property type="component" value="Unassembled WGS sequence"/>
</dbReference>
<reference evidence="1 2" key="1">
    <citation type="journal article" date="2016" name="Proc. Natl. Acad. Sci. U.S.A.">
        <title>Comparative genomics of biotechnologically important yeasts.</title>
        <authorList>
            <person name="Riley R."/>
            <person name="Haridas S."/>
            <person name="Wolfe K.H."/>
            <person name="Lopes M.R."/>
            <person name="Hittinger C.T."/>
            <person name="Goeker M."/>
            <person name="Salamov A.A."/>
            <person name="Wisecaver J.H."/>
            <person name="Long T.M."/>
            <person name="Calvey C.H."/>
            <person name="Aerts A.L."/>
            <person name="Barry K.W."/>
            <person name="Choi C."/>
            <person name="Clum A."/>
            <person name="Coughlan A.Y."/>
            <person name="Deshpande S."/>
            <person name="Douglass A.P."/>
            <person name="Hanson S.J."/>
            <person name="Klenk H.-P."/>
            <person name="LaButti K.M."/>
            <person name="Lapidus A."/>
            <person name="Lindquist E.A."/>
            <person name="Lipzen A.M."/>
            <person name="Meier-Kolthoff J.P."/>
            <person name="Ohm R.A."/>
            <person name="Otillar R.P."/>
            <person name="Pangilinan J.L."/>
            <person name="Peng Y."/>
            <person name="Rokas A."/>
            <person name="Rosa C.A."/>
            <person name="Scheuner C."/>
            <person name="Sibirny A.A."/>
            <person name="Slot J.C."/>
            <person name="Stielow J.B."/>
            <person name="Sun H."/>
            <person name="Kurtzman C.P."/>
            <person name="Blackwell M."/>
            <person name="Grigoriev I.V."/>
            <person name="Jeffries T.W."/>
        </authorList>
    </citation>
    <scope>NUCLEOTIDE SEQUENCE [LARGE SCALE GENOMIC DNA]</scope>
    <source>
        <strain evidence="1 2">NRRL Y-2026</strain>
    </source>
</reference>
<sequence>MSQTTGYPSFNPELHLITSEDTHDASKAKPKIKFDIRKLNILSPECNSYLEPLSQNCFPIFTAACIKIIQWELNNWLLTKDRCDCLKKFEKDKSFSFLNFESPTMKSCVNVLPFSYQAFTHAKTIEVLSSHLGFPIELVMDYEIAHFAKKIDSHNKHMVEKMNLGVSSKVIIRKKSVAYPYICLIKINPNDICAALPVGERNGPVPILRSQADQPLRGLQAEPKQGSLLQTLQELP</sequence>
<protein>
    <submittedName>
        <fullName evidence="1">Uncharacterized protein</fullName>
    </submittedName>
</protein>